<dbReference type="EMBL" id="MEYS01000003">
    <property type="protein sequence ID" value="OGD33807.1"/>
    <property type="molecule type" value="Genomic_DNA"/>
</dbReference>
<keyword evidence="7" id="KW-0546">Nucleotide metabolism</keyword>
<evidence type="ECO:0000256" key="2">
    <source>
        <dbReference type="ARBA" id="ARBA00001946"/>
    </source>
</evidence>
<dbReference type="GO" id="GO:0103023">
    <property type="term" value="F:ITPase activity"/>
    <property type="evidence" value="ECO:0007669"/>
    <property type="project" value="UniProtKB-EC"/>
</dbReference>
<protein>
    <recommendedName>
        <fullName evidence="9">inosine/xanthosine triphosphatase</fullName>
        <ecNumber evidence="9">3.6.1.73</ecNumber>
    </recommendedName>
</protein>
<dbReference type="InterPro" id="IPR026533">
    <property type="entry name" value="NTPase/PRRC1"/>
</dbReference>
<dbReference type="GO" id="GO:0006772">
    <property type="term" value="P:thiamine metabolic process"/>
    <property type="evidence" value="ECO:0007669"/>
    <property type="project" value="TreeGrafter"/>
</dbReference>
<gene>
    <name evidence="13" type="ORF">A2988_01895</name>
</gene>
<evidence type="ECO:0000313" key="13">
    <source>
        <dbReference type="EMBL" id="OGD33807.1"/>
    </source>
</evidence>
<comment type="catalytic activity">
    <reaction evidence="10">
        <text>ITP + H2O = IDP + phosphate + H(+)</text>
        <dbReference type="Rhea" id="RHEA:28330"/>
        <dbReference type="ChEBI" id="CHEBI:15377"/>
        <dbReference type="ChEBI" id="CHEBI:15378"/>
        <dbReference type="ChEBI" id="CHEBI:43474"/>
        <dbReference type="ChEBI" id="CHEBI:58280"/>
        <dbReference type="ChEBI" id="CHEBI:61402"/>
        <dbReference type="EC" id="3.6.1.73"/>
    </reaction>
</comment>
<dbReference type="PANTHER" id="PTHR34699">
    <property type="match status" value="1"/>
</dbReference>
<keyword evidence="3" id="KW-0479">Metal-binding</keyword>
<keyword evidence="5" id="KW-0378">Hydrolase</keyword>
<comment type="cofactor">
    <cofactor evidence="1">
        <name>Mn(2+)</name>
        <dbReference type="ChEBI" id="CHEBI:29035"/>
    </cofactor>
</comment>
<reference evidence="13 14" key="1">
    <citation type="journal article" date="2016" name="Nat. Commun.">
        <title>Thousands of microbial genomes shed light on interconnected biogeochemical processes in an aquifer system.</title>
        <authorList>
            <person name="Anantharaman K."/>
            <person name="Brown C.T."/>
            <person name="Hug L.A."/>
            <person name="Sharon I."/>
            <person name="Castelle C.J."/>
            <person name="Probst A.J."/>
            <person name="Thomas B.C."/>
            <person name="Singh A."/>
            <person name="Wilkins M.J."/>
            <person name="Karaoz U."/>
            <person name="Brodie E.L."/>
            <person name="Williams K.H."/>
            <person name="Hubbard S.S."/>
            <person name="Banfield J.F."/>
        </authorList>
    </citation>
    <scope>NUCLEOTIDE SEQUENCE [LARGE SCALE GENOMIC DNA]</scope>
</reference>
<dbReference type="GO" id="GO:0046872">
    <property type="term" value="F:metal ion binding"/>
    <property type="evidence" value="ECO:0007669"/>
    <property type="project" value="UniProtKB-KW"/>
</dbReference>
<comment type="caution">
    <text evidence="13">The sequence shown here is derived from an EMBL/GenBank/DDBJ whole genome shotgun (WGS) entry which is preliminary data.</text>
</comment>
<organism evidence="13 14">
    <name type="scientific">Candidatus Azambacteria bacterium RIFCSPLOWO2_01_FULL_46_25</name>
    <dbReference type="NCBI Taxonomy" id="1797298"/>
    <lineage>
        <taxon>Bacteria</taxon>
        <taxon>Candidatus Azamiibacteriota</taxon>
    </lineage>
</organism>
<proteinExistence type="predicted"/>
<dbReference type="InterPro" id="IPR029001">
    <property type="entry name" value="ITPase-like_fam"/>
</dbReference>
<feature type="domain" description="Non-canonical purine NTP phosphatase/PRRC1" evidence="12">
    <location>
        <begin position="16"/>
        <end position="181"/>
    </location>
</feature>
<dbReference type="Pfam" id="PF01931">
    <property type="entry name" value="NTPase_I-T"/>
    <property type="match status" value="1"/>
</dbReference>
<dbReference type="GO" id="GO:0000166">
    <property type="term" value="F:nucleotide binding"/>
    <property type="evidence" value="ECO:0007669"/>
    <property type="project" value="UniProtKB-KW"/>
</dbReference>
<dbReference type="GO" id="GO:0009117">
    <property type="term" value="P:nucleotide metabolic process"/>
    <property type="evidence" value="ECO:0007669"/>
    <property type="project" value="UniProtKB-KW"/>
</dbReference>
<evidence type="ECO:0000256" key="11">
    <source>
        <dbReference type="ARBA" id="ARBA00048781"/>
    </source>
</evidence>
<evidence type="ECO:0000256" key="10">
    <source>
        <dbReference type="ARBA" id="ARBA00048174"/>
    </source>
</evidence>
<evidence type="ECO:0000259" key="12">
    <source>
        <dbReference type="Pfam" id="PF01931"/>
    </source>
</evidence>
<dbReference type="PANTHER" id="PTHR34699:SF2">
    <property type="entry name" value="NON-CANONICAL PURINE NTP PHOSPHATASE_PRRC1 DOMAIN-CONTAINING PROTEIN"/>
    <property type="match status" value="1"/>
</dbReference>
<evidence type="ECO:0000256" key="7">
    <source>
        <dbReference type="ARBA" id="ARBA00023080"/>
    </source>
</evidence>
<keyword evidence="4" id="KW-0547">Nucleotide-binding</keyword>
<comment type="cofactor">
    <cofactor evidence="2">
        <name>Mg(2+)</name>
        <dbReference type="ChEBI" id="CHEBI:18420"/>
    </cofactor>
</comment>
<comment type="catalytic activity">
    <reaction evidence="11">
        <text>XTP + H2O = XDP + phosphate + H(+)</text>
        <dbReference type="Rhea" id="RHEA:28406"/>
        <dbReference type="ChEBI" id="CHEBI:15377"/>
        <dbReference type="ChEBI" id="CHEBI:15378"/>
        <dbReference type="ChEBI" id="CHEBI:43474"/>
        <dbReference type="ChEBI" id="CHEBI:59884"/>
        <dbReference type="ChEBI" id="CHEBI:61314"/>
        <dbReference type="EC" id="3.6.1.73"/>
    </reaction>
</comment>
<dbReference type="Proteomes" id="UP000176650">
    <property type="component" value="Unassembled WGS sequence"/>
</dbReference>
<dbReference type="STRING" id="1797298.A2988_01895"/>
<dbReference type="EC" id="3.6.1.73" evidence="9"/>
<evidence type="ECO:0000313" key="14">
    <source>
        <dbReference type="Proteomes" id="UP000176650"/>
    </source>
</evidence>
<evidence type="ECO:0000256" key="6">
    <source>
        <dbReference type="ARBA" id="ARBA00022842"/>
    </source>
</evidence>
<dbReference type="InterPro" id="IPR050299">
    <property type="entry name" value="YjjX_NTPase"/>
</dbReference>
<keyword evidence="8" id="KW-0464">Manganese</keyword>
<evidence type="ECO:0000256" key="8">
    <source>
        <dbReference type="ARBA" id="ARBA00023211"/>
    </source>
</evidence>
<name>A0A1F5BT66_9BACT</name>
<accession>A0A1F5BT66</accession>
<evidence type="ECO:0000256" key="9">
    <source>
        <dbReference type="ARBA" id="ARBA00038901"/>
    </source>
</evidence>
<keyword evidence="6" id="KW-0460">Magnesium</keyword>
<evidence type="ECO:0000256" key="4">
    <source>
        <dbReference type="ARBA" id="ARBA00022741"/>
    </source>
</evidence>
<dbReference type="Gene3D" id="3.90.950.10">
    <property type="match status" value="1"/>
</dbReference>
<evidence type="ECO:0000256" key="5">
    <source>
        <dbReference type="ARBA" id="ARBA00022801"/>
    </source>
</evidence>
<evidence type="ECO:0000256" key="1">
    <source>
        <dbReference type="ARBA" id="ARBA00001936"/>
    </source>
</evidence>
<sequence length="187" mass="20523">MKEVIKNHSNLTIKVGSRNEVKVGAVAEILREYPHLAEAQVEGTETNSGVSSQPKSLDETIQGAMNRARSAHEGSDYGIGIESGLMAVPNTKSGFMDVCVCAIYDGKEFHLGLSSAWEFPNKEVTRLMMEEGLDMNQAVHRAGLTKNPKVGSQEGAIGILTKGRMDRKEYTKQALRTALIHLEQFDF</sequence>
<evidence type="ECO:0000256" key="3">
    <source>
        <dbReference type="ARBA" id="ARBA00022723"/>
    </source>
</evidence>
<dbReference type="AlphaFoldDB" id="A0A1F5BT66"/>
<dbReference type="SUPFAM" id="SSF52972">
    <property type="entry name" value="ITPase-like"/>
    <property type="match status" value="1"/>
</dbReference>